<evidence type="ECO:0000313" key="1">
    <source>
        <dbReference type="EMBL" id="KAA8492569.1"/>
    </source>
</evidence>
<protein>
    <recommendedName>
        <fullName evidence="3">50S ribosomal protein L25</fullName>
    </recommendedName>
</protein>
<organism evidence="1 2">
    <name type="scientific">Porphyridium purpureum</name>
    <name type="common">Red alga</name>
    <name type="synonym">Porphyridium cruentum</name>
    <dbReference type="NCBI Taxonomy" id="35688"/>
    <lineage>
        <taxon>Eukaryota</taxon>
        <taxon>Rhodophyta</taxon>
        <taxon>Bangiophyceae</taxon>
        <taxon>Porphyridiales</taxon>
        <taxon>Porphyridiaceae</taxon>
        <taxon>Porphyridium</taxon>
    </lineage>
</organism>
<proteinExistence type="predicted"/>
<reference evidence="2" key="1">
    <citation type="journal article" date="2019" name="Nat. Commun.">
        <title>Expansion of phycobilisome linker gene families in mesophilic red algae.</title>
        <authorList>
            <person name="Lee J."/>
            <person name="Kim D."/>
            <person name="Bhattacharya D."/>
            <person name="Yoon H.S."/>
        </authorList>
    </citation>
    <scope>NUCLEOTIDE SEQUENCE [LARGE SCALE GENOMIC DNA]</scope>
    <source>
        <strain evidence="2">CCMP 1328</strain>
    </source>
</reference>
<gene>
    <name evidence="1" type="ORF">FVE85_8076</name>
</gene>
<dbReference type="AlphaFoldDB" id="A0A5J4YMB4"/>
<sequence length="308" mass="34635">MMRWAAHGAWRRDRCMKVAVPHRHASGGIGPLEHYLKKWLATVPNEPGVSELTHMRLLAMRREGMGREGMVVHKETGRVRKDPTWITAHIEGGGSNNYTNCLVLQKELLSHYQQGRYVIANAGTPHFSGPLYDLVVVAFHPSLRRMSDFKIPEQAPQIVERVRAHAHCMQLHPLRDRPVNIRFRRIPLAEHVNVTGVDGEADSETRPPEAQTTRLPTQKPVDDVTYRVPIVLINEDKCDALTNANPVFLTHGIDFTVPVGMVNPPQVAMIDMSEVQLRKAVFPASVLLPDGVTLAKKMVKHRPIMVVK</sequence>
<evidence type="ECO:0008006" key="3">
    <source>
        <dbReference type="Google" id="ProtNLM"/>
    </source>
</evidence>
<comment type="caution">
    <text evidence="1">The sequence shown here is derived from an EMBL/GenBank/DDBJ whole genome shotgun (WGS) entry which is preliminary data.</text>
</comment>
<dbReference type="Proteomes" id="UP000324585">
    <property type="component" value="Unassembled WGS sequence"/>
</dbReference>
<accession>A0A5J4YMB4</accession>
<name>A0A5J4YMB4_PORPP</name>
<keyword evidence="2" id="KW-1185">Reference proteome</keyword>
<dbReference type="EMBL" id="VRMN01000009">
    <property type="protein sequence ID" value="KAA8492569.1"/>
    <property type="molecule type" value="Genomic_DNA"/>
</dbReference>
<evidence type="ECO:0000313" key="2">
    <source>
        <dbReference type="Proteomes" id="UP000324585"/>
    </source>
</evidence>